<gene>
    <name evidence="4" type="ORF">FHETE_3303</name>
</gene>
<dbReference type="InterPro" id="IPR053137">
    <property type="entry name" value="NLR-like"/>
</dbReference>
<keyword evidence="5" id="KW-1185">Reference proteome</keyword>
<protein>
    <submittedName>
        <fullName evidence="4">Ankyrin protein 3</fullName>
    </submittedName>
</protein>
<dbReference type="InterPro" id="IPR002182">
    <property type="entry name" value="NB-ARC"/>
</dbReference>
<dbReference type="AlphaFoldDB" id="A0A8H5TMM9"/>
<evidence type="ECO:0000313" key="4">
    <source>
        <dbReference type="EMBL" id="KAF5673916.1"/>
    </source>
</evidence>
<accession>A0A8H5TMM9</accession>
<dbReference type="Gene3D" id="3.40.50.1580">
    <property type="entry name" value="Nucleoside phosphorylase domain"/>
    <property type="match status" value="1"/>
</dbReference>
<dbReference type="Proteomes" id="UP000567885">
    <property type="component" value="Unassembled WGS sequence"/>
</dbReference>
<dbReference type="InterPro" id="IPR011990">
    <property type="entry name" value="TPR-like_helical_dom_sf"/>
</dbReference>
<dbReference type="GO" id="GO:0003824">
    <property type="term" value="F:catalytic activity"/>
    <property type="evidence" value="ECO:0007669"/>
    <property type="project" value="InterPro"/>
</dbReference>
<dbReference type="SUPFAM" id="SSF48452">
    <property type="entry name" value="TPR-like"/>
    <property type="match status" value="3"/>
</dbReference>
<dbReference type="SUPFAM" id="SSF53167">
    <property type="entry name" value="Purine and uridine phosphorylases"/>
    <property type="match status" value="1"/>
</dbReference>
<evidence type="ECO:0000259" key="2">
    <source>
        <dbReference type="Pfam" id="PF00931"/>
    </source>
</evidence>
<dbReference type="Gene3D" id="3.40.50.300">
    <property type="entry name" value="P-loop containing nucleotide triphosphate hydrolases"/>
    <property type="match status" value="1"/>
</dbReference>
<feature type="domain" description="Nucleoside phosphorylase" evidence="3">
    <location>
        <begin position="19"/>
        <end position="314"/>
    </location>
</feature>
<dbReference type="InterPro" id="IPR035994">
    <property type="entry name" value="Nucleoside_phosphorylase_sf"/>
</dbReference>
<dbReference type="InterPro" id="IPR019734">
    <property type="entry name" value="TPR_rpt"/>
</dbReference>
<dbReference type="Pfam" id="PF13424">
    <property type="entry name" value="TPR_12"/>
    <property type="match status" value="3"/>
</dbReference>
<proteinExistence type="predicted"/>
<dbReference type="InterPro" id="IPR000845">
    <property type="entry name" value="Nucleoside_phosphorylase_d"/>
</dbReference>
<sequence length="1162" mass="129805">MSAPTSRPSRPNDRRGFGVAIFCALPIEADAIKTLFDHRWDHDGSSFGRAAGDANAYSVGTIGSHNVVLVHMPGMGKVQAATAASSCRISFPMVKIALVVGICGVAPLKRTGEEIILGDVIISEGIIQSDFGRRLPDGFVPKEGLLDTLGRPSQEIRGVLTQAKGSTGRQLLMSEMTSYLNVLRQHPELRAEYPSSSQDRLFEASYRHDRDQQSCDQLCCDGKIVPRSRLRVIGPNPVPEIHFGLIACSDSVMKYGEERDRQVKESNVIAFEMEGAGVWDTLPCIVVKGACDYADSHKSKIWQQYAAATAAACAKALLRLWVSSPDQDASNMDTHSQNTTLPSNIQDSSDPSHPSRIKAECQAKPRFLVPFSENDLFTGRDGVLAKLQTLLFDQGRRKVALVGLGGIGKTQIALQMAYWTKETKQDYSVFWAPALSRASFEQACVQIIDACKIPNTNDEDAIEIVRRYLSSEAAGKWLLIVDNADDIETVMGSTNAEKGIYRSLPQSSQGRILFTTRYRKVAVSVAGRNIVDVHAMSQDEATSYLKDALIDGISPSDEQATHRLLELLTYLPLAITQTAAYVNQNQIPLASYLQLFENTDRDKLELLSTEFQDDTRYEQSQDPVAATWFISFNQIRKDDELALRILKFLSYVEPKAIPRSMLPEGESQQELTRAIGTLCGYKFLDRRGSSELFDMHSLVHLAIKLWVAESDSEKEQKQAAIVRLEEVFPTHDWENRELWRQYMPHVIKILRSADDTWSEELSDLVNWAGLCLLVDGRVAEAVAMFERLVAAQEIILPNNRPSRLASKYQLASAYKVNGQIKEAIELLEHVVSVEEIILPSNHPDQLSSQHQLASAYLDNGQIKEATELLERLVAAQEIILPNNHPSRLASKHQLASAYLVNGQIKEAIELLEHVVSVKEIILPNNHPSRLASQHQLASAYLDNEQIKEAIELLEHVVTIKQALAETHPSRLASQHELASAYRANEQIREAITLLEHVVTINQKLAETHPKRLASQHELASAYLDNEQIKEAIALHEHVVTIRQTLAETHPKRLVSQHQLAIAYHANGQFKEAIALLEHVVTIKQTLAETHPDRLASQYQLARAYQANGRPEEAIVLLEHVVTIEAEILPEDSQRRQVSRRMLQIFYEELERARSTVEAETSF</sequence>
<organism evidence="4 5">
    <name type="scientific">Fusarium heterosporum</name>
    <dbReference type="NCBI Taxonomy" id="42747"/>
    <lineage>
        <taxon>Eukaryota</taxon>
        <taxon>Fungi</taxon>
        <taxon>Dikarya</taxon>
        <taxon>Ascomycota</taxon>
        <taxon>Pezizomycotina</taxon>
        <taxon>Sordariomycetes</taxon>
        <taxon>Hypocreomycetidae</taxon>
        <taxon>Hypocreales</taxon>
        <taxon>Nectriaceae</taxon>
        <taxon>Fusarium</taxon>
        <taxon>Fusarium heterosporum species complex</taxon>
    </lineage>
</organism>
<dbReference type="Gene3D" id="1.25.40.10">
    <property type="entry name" value="Tetratricopeptide repeat domain"/>
    <property type="match status" value="2"/>
</dbReference>
<dbReference type="Pfam" id="PF13374">
    <property type="entry name" value="TPR_10"/>
    <property type="match status" value="2"/>
</dbReference>
<comment type="caution">
    <text evidence="4">The sequence shown here is derived from an EMBL/GenBank/DDBJ whole genome shotgun (WGS) entry which is preliminary data.</text>
</comment>
<dbReference type="OrthoDB" id="1658288at2759"/>
<dbReference type="SMART" id="SM00028">
    <property type="entry name" value="TPR"/>
    <property type="match status" value="8"/>
</dbReference>
<dbReference type="Pfam" id="PF00931">
    <property type="entry name" value="NB-ARC"/>
    <property type="match status" value="1"/>
</dbReference>
<dbReference type="PANTHER" id="PTHR46082">
    <property type="entry name" value="ATP/GTP-BINDING PROTEIN-RELATED"/>
    <property type="match status" value="1"/>
</dbReference>
<dbReference type="PANTHER" id="PTHR46082:SF6">
    <property type="entry name" value="AAA+ ATPASE DOMAIN-CONTAINING PROTEIN-RELATED"/>
    <property type="match status" value="1"/>
</dbReference>
<dbReference type="InterPro" id="IPR027417">
    <property type="entry name" value="P-loop_NTPase"/>
</dbReference>
<reference evidence="4 5" key="1">
    <citation type="submission" date="2020-05" db="EMBL/GenBank/DDBJ databases">
        <title>Identification and distribution of gene clusters putatively required for synthesis of sphingolipid metabolism inhibitors in phylogenetically diverse species of the filamentous fungus Fusarium.</title>
        <authorList>
            <person name="Kim H.-S."/>
            <person name="Busman M."/>
            <person name="Brown D.W."/>
            <person name="Divon H."/>
            <person name="Uhlig S."/>
            <person name="Proctor R.H."/>
        </authorList>
    </citation>
    <scope>NUCLEOTIDE SEQUENCE [LARGE SCALE GENOMIC DNA]</scope>
    <source>
        <strain evidence="4 5">NRRL 20693</strain>
    </source>
</reference>
<evidence type="ECO:0000256" key="1">
    <source>
        <dbReference type="SAM" id="MobiDB-lite"/>
    </source>
</evidence>
<evidence type="ECO:0000313" key="5">
    <source>
        <dbReference type="Proteomes" id="UP000567885"/>
    </source>
</evidence>
<dbReference type="SUPFAM" id="SSF52540">
    <property type="entry name" value="P-loop containing nucleoside triphosphate hydrolases"/>
    <property type="match status" value="1"/>
</dbReference>
<dbReference type="GO" id="GO:0043531">
    <property type="term" value="F:ADP binding"/>
    <property type="evidence" value="ECO:0007669"/>
    <property type="project" value="InterPro"/>
</dbReference>
<feature type="region of interest" description="Disordered" evidence="1">
    <location>
        <begin position="328"/>
        <end position="356"/>
    </location>
</feature>
<evidence type="ECO:0000259" key="3">
    <source>
        <dbReference type="Pfam" id="PF01048"/>
    </source>
</evidence>
<feature type="domain" description="NB-ARC" evidence="2">
    <location>
        <begin position="385"/>
        <end position="545"/>
    </location>
</feature>
<name>A0A8H5TMM9_FUSHE</name>
<dbReference type="EMBL" id="JAAGWQ010000051">
    <property type="protein sequence ID" value="KAF5673916.1"/>
    <property type="molecule type" value="Genomic_DNA"/>
</dbReference>
<dbReference type="GO" id="GO:0009116">
    <property type="term" value="P:nucleoside metabolic process"/>
    <property type="evidence" value="ECO:0007669"/>
    <property type="project" value="InterPro"/>
</dbReference>
<feature type="compositionally biased region" description="Polar residues" evidence="1">
    <location>
        <begin position="328"/>
        <end position="352"/>
    </location>
</feature>
<dbReference type="Pfam" id="PF01048">
    <property type="entry name" value="PNP_UDP_1"/>
    <property type="match status" value="1"/>
</dbReference>